<feature type="domain" description="Peptidase M20 dimerisation" evidence="4">
    <location>
        <begin position="245"/>
        <end position="345"/>
    </location>
</feature>
<evidence type="ECO:0000256" key="1">
    <source>
        <dbReference type="ARBA" id="ARBA00006153"/>
    </source>
</evidence>
<protein>
    <submittedName>
        <fullName evidence="5">Zn-dependent hydrolase</fullName>
    </submittedName>
</protein>
<keyword evidence="3" id="KW-0862">Zinc</keyword>
<organism evidence="5 6">
    <name type="scientific">Burkholderia multivorans</name>
    <dbReference type="NCBI Taxonomy" id="87883"/>
    <lineage>
        <taxon>Bacteria</taxon>
        <taxon>Pseudomonadati</taxon>
        <taxon>Pseudomonadota</taxon>
        <taxon>Betaproteobacteria</taxon>
        <taxon>Burkholderiales</taxon>
        <taxon>Burkholderiaceae</taxon>
        <taxon>Burkholderia</taxon>
        <taxon>Burkholderia cepacia complex</taxon>
    </lineage>
</organism>
<dbReference type="PIRSF" id="PIRSF001235">
    <property type="entry name" value="Amidase_carbamoylase"/>
    <property type="match status" value="1"/>
</dbReference>
<keyword evidence="3" id="KW-0479">Metal-binding</keyword>
<dbReference type="RefSeq" id="WP_105767934.1">
    <property type="nucleotide sequence ID" value="NZ_CADFDF010000003.1"/>
</dbReference>
<dbReference type="GO" id="GO:0016813">
    <property type="term" value="F:hydrolase activity, acting on carbon-nitrogen (but not peptide) bonds, in linear amidines"/>
    <property type="evidence" value="ECO:0007669"/>
    <property type="project" value="InterPro"/>
</dbReference>
<dbReference type="InterPro" id="IPR011650">
    <property type="entry name" value="Peptidase_M20_dimer"/>
</dbReference>
<dbReference type="PANTHER" id="PTHR32494:SF5">
    <property type="entry name" value="ALLANTOATE AMIDOHYDROLASE"/>
    <property type="match status" value="1"/>
</dbReference>
<dbReference type="GO" id="GO:0046872">
    <property type="term" value="F:metal ion binding"/>
    <property type="evidence" value="ECO:0007669"/>
    <property type="project" value="UniProtKB-KW"/>
</dbReference>
<dbReference type="SUPFAM" id="SSF55031">
    <property type="entry name" value="Bacterial exopeptidase dimerisation domain"/>
    <property type="match status" value="1"/>
</dbReference>
<evidence type="ECO:0000256" key="3">
    <source>
        <dbReference type="PIRSR" id="PIRSR001235-1"/>
    </source>
</evidence>
<proteinExistence type="inferred from homology"/>
<sequence>MMRVNRQRLWDSLMEMATIGATARGGSCRLALSDDEVRGRRRFIAWCEAAGCEIRIDPIGNLFARRPGTEPDAPAVMCGSHLDTQPLGGRFDGVYGVLAGLEAIRTLNEHGIATRHPIDVVAWTNEEGSRFTPGMMGSAVYAGKLDEHGIATRHPIDVVAWTNEEGSRFTPGMMGSAVYAGKLDLDDALARPCMHTGVRLGDELERTGFAGPARERQMPKAYFEAHIEQGPVLENAGVPIGVVTGVQGIVELDVTVTGFESHAGTTPMSVRKDAMGVAAAMIAAIVEHGHGFDADARVTVGHLACQPNSPSTIPGQVRFSVDVRHPSRSALQRLVADIGAICTERTALRGTHVDVQRIAEYDPIAFDAACIERARQATIAAGYPYLEMFSGAGHDAVNLSYVAPSAMVFVPCKAGLSHNEAEDADPVHLAQGASVLANLLVDCAR</sequence>
<name>A0A8E2RYE8_9BURK</name>
<feature type="binding site" evidence="3">
    <location>
        <position position="418"/>
    </location>
    <ligand>
        <name>Zn(2+)</name>
        <dbReference type="ChEBI" id="CHEBI:29105"/>
        <label>2</label>
    </ligand>
</feature>
<dbReference type="SUPFAM" id="SSF53187">
    <property type="entry name" value="Zn-dependent exopeptidases"/>
    <property type="match status" value="2"/>
</dbReference>
<dbReference type="Proteomes" id="UP000237686">
    <property type="component" value="Unassembled WGS sequence"/>
</dbReference>
<comment type="similarity">
    <text evidence="1">Belongs to the peptidase M20 family.</text>
</comment>
<dbReference type="InterPro" id="IPR036264">
    <property type="entry name" value="Bact_exopeptidase_dim_dom"/>
</dbReference>
<keyword evidence="2 5" id="KW-0378">Hydrolase</keyword>
<dbReference type="InterPro" id="IPR002933">
    <property type="entry name" value="Peptidase_M20"/>
</dbReference>
<accession>A0A8E2RYE8</accession>
<dbReference type="NCBIfam" id="TIGR01879">
    <property type="entry name" value="hydantase"/>
    <property type="match status" value="1"/>
</dbReference>
<evidence type="ECO:0000313" key="5">
    <source>
        <dbReference type="EMBL" id="PRF22417.1"/>
    </source>
</evidence>
<evidence type="ECO:0000313" key="6">
    <source>
        <dbReference type="Proteomes" id="UP000237686"/>
    </source>
</evidence>
<dbReference type="Pfam" id="PF07687">
    <property type="entry name" value="M20_dimer"/>
    <property type="match status" value="1"/>
</dbReference>
<feature type="binding site" evidence="3">
    <location>
        <position position="226"/>
    </location>
    <ligand>
        <name>Zn(2+)</name>
        <dbReference type="ChEBI" id="CHEBI:29105"/>
        <label>1</label>
    </ligand>
</feature>
<evidence type="ECO:0000259" key="4">
    <source>
        <dbReference type="Pfam" id="PF07687"/>
    </source>
</evidence>
<dbReference type="Gene3D" id="3.30.70.360">
    <property type="match status" value="1"/>
</dbReference>
<gene>
    <name evidence="5" type="ORF">C6P98_16010</name>
</gene>
<dbReference type="AlphaFoldDB" id="A0A8E2RYE8"/>
<dbReference type="CDD" id="cd03884">
    <property type="entry name" value="M20_bAS"/>
    <property type="match status" value="1"/>
</dbReference>
<feature type="binding site" evidence="3">
    <location>
        <position position="127"/>
    </location>
    <ligand>
        <name>Zn(2+)</name>
        <dbReference type="ChEBI" id="CHEBI:29105"/>
        <label>2</label>
    </ligand>
</feature>
<evidence type="ECO:0000256" key="2">
    <source>
        <dbReference type="ARBA" id="ARBA00022801"/>
    </source>
</evidence>
<dbReference type="EMBL" id="PVFZ01000043">
    <property type="protein sequence ID" value="PRF22417.1"/>
    <property type="molecule type" value="Genomic_DNA"/>
</dbReference>
<dbReference type="Pfam" id="PF01546">
    <property type="entry name" value="Peptidase_M20"/>
    <property type="match status" value="1"/>
</dbReference>
<dbReference type="PANTHER" id="PTHR32494">
    <property type="entry name" value="ALLANTOATE DEIMINASE-RELATED"/>
    <property type="match status" value="1"/>
</dbReference>
<feature type="binding site" evidence="3">
    <location>
        <position position="92"/>
    </location>
    <ligand>
        <name>Zn(2+)</name>
        <dbReference type="ChEBI" id="CHEBI:29105"/>
        <label>1</label>
    </ligand>
</feature>
<feature type="binding site" evidence="3">
    <location>
        <position position="81"/>
    </location>
    <ligand>
        <name>Zn(2+)</name>
        <dbReference type="ChEBI" id="CHEBI:29105"/>
        <label>1</label>
    </ligand>
</feature>
<feature type="binding site" evidence="3">
    <location>
        <position position="92"/>
    </location>
    <ligand>
        <name>Zn(2+)</name>
        <dbReference type="ChEBI" id="CHEBI:29105"/>
        <label>2</label>
    </ligand>
</feature>
<reference evidence="5 6" key="1">
    <citation type="submission" date="2018-03" db="EMBL/GenBank/DDBJ databases">
        <authorList>
            <person name="Nguyen K."/>
            <person name="Fouts D."/>
            <person name="Sutton G."/>
        </authorList>
    </citation>
    <scope>NUCLEOTIDE SEQUENCE [LARGE SCALE GENOMIC DNA]</scope>
    <source>
        <strain evidence="5 6">AU17135</strain>
    </source>
</reference>
<dbReference type="InterPro" id="IPR010158">
    <property type="entry name" value="Amidase_Cbmase"/>
</dbReference>
<comment type="caution">
    <text evidence="5">The sequence shown here is derived from an EMBL/GenBank/DDBJ whole genome shotgun (WGS) entry which is preliminary data.</text>
</comment>
<dbReference type="Gene3D" id="3.40.630.10">
    <property type="entry name" value="Zn peptidases"/>
    <property type="match status" value="2"/>
</dbReference>
<comment type="cofactor">
    <cofactor evidence="3">
        <name>Zn(2+)</name>
        <dbReference type="ChEBI" id="CHEBI:29105"/>
    </cofactor>
    <text evidence="3">Binds 2 Zn(2+) ions per subunit.</text>
</comment>